<proteinExistence type="predicted"/>
<organism evidence="2 3">
    <name type="scientific">Pectobacterium versatile</name>
    <dbReference type="NCBI Taxonomy" id="2488639"/>
    <lineage>
        <taxon>Bacteria</taxon>
        <taxon>Pseudomonadati</taxon>
        <taxon>Pseudomonadota</taxon>
        <taxon>Gammaproteobacteria</taxon>
        <taxon>Enterobacterales</taxon>
        <taxon>Pectobacteriaceae</taxon>
        <taxon>Pectobacterium</taxon>
    </lineage>
</organism>
<accession>A0A7T0HFL1</accession>
<evidence type="ECO:0000256" key="1">
    <source>
        <dbReference type="SAM" id="Phobius"/>
    </source>
</evidence>
<dbReference type="Proteomes" id="UP000237284">
    <property type="component" value="Chromosome"/>
</dbReference>
<keyword evidence="1" id="KW-0472">Membrane</keyword>
<sequence>MKKPLFNPAACLTNIIVDVSVRDFSRPDGEMLSVDAAKTSLIDIISKSAGYKGGADFYEYLKFTQQKDLSHLPAQLISLAKQIEDEVVQRYGHRHALAFRPLTSEEVILKVAHHPSGNLTLMYKTPEMRLYDDARGNHLFTNNDPRSFYKSAIRLFEFLFAAGRKVTFENLLGLHRLEGVLIPISDEVRMKNIAWLHRILTPGSEPDQALRKDKNENLHSAIHAQSLRIKTSVYPLAHQTYLCYALMVYYSLACILMSLHYLSRKYIPLNNIYIGKNNALLSECIISFNF</sequence>
<protein>
    <submittedName>
        <fullName evidence="2">Uncharacterized protein</fullName>
    </submittedName>
</protein>
<evidence type="ECO:0000313" key="3">
    <source>
        <dbReference type="Proteomes" id="UP000237284"/>
    </source>
</evidence>
<reference evidence="2 3" key="1">
    <citation type="submission" date="2020-11" db="EMBL/GenBank/DDBJ databases">
        <title>Complete genome sequence of Pectobacterium versatile F131.</title>
        <authorList>
            <person name="Shirshikov F.V."/>
            <person name="Miroshnikov K."/>
            <person name="Toshakov S.V."/>
            <person name="Kabanova A.P."/>
            <person name="Barannik A.P."/>
            <person name="Shneider M."/>
            <person name="Ignatov A.N."/>
            <person name="Miroshnikov K.A."/>
            <person name="Mikhailova Y.V."/>
            <person name="Shelenkov A."/>
            <person name="Yanushevich Y.G."/>
            <person name="Evseev P.V."/>
        </authorList>
    </citation>
    <scope>NUCLEOTIDE SEQUENCE [LARGE SCALE GENOMIC DNA]</scope>
    <source>
        <strain evidence="2 3">F131</strain>
    </source>
</reference>
<keyword evidence="1" id="KW-1133">Transmembrane helix</keyword>
<gene>
    <name evidence="2" type="ORF">F131LOC_004245</name>
</gene>
<keyword evidence="1" id="KW-0812">Transmembrane</keyword>
<dbReference type="RefSeq" id="WP_196387959.1">
    <property type="nucleotide sequence ID" value="NZ_CP065030.1"/>
</dbReference>
<dbReference type="AlphaFoldDB" id="A0A7T0HFL1"/>
<evidence type="ECO:0000313" key="2">
    <source>
        <dbReference type="EMBL" id="QPK16591.1"/>
    </source>
</evidence>
<dbReference type="EMBL" id="CP065030">
    <property type="protein sequence ID" value="QPK16591.1"/>
    <property type="molecule type" value="Genomic_DNA"/>
</dbReference>
<feature type="transmembrane region" description="Helical" evidence="1">
    <location>
        <begin position="244"/>
        <end position="262"/>
    </location>
</feature>
<name>A0A7T0HFL1_9GAMM</name>